<dbReference type="InterPro" id="IPR029016">
    <property type="entry name" value="GAF-like_dom_sf"/>
</dbReference>
<evidence type="ECO:0000256" key="8">
    <source>
        <dbReference type="ARBA" id="ARBA00023136"/>
    </source>
</evidence>
<dbReference type="FunFam" id="1.10.287.130:FF:000001">
    <property type="entry name" value="Two-component sensor histidine kinase"/>
    <property type="match status" value="1"/>
</dbReference>
<dbReference type="PROSITE" id="PS50046">
    <property type="entry name" value="PHYTOCHROME_2"/>
    <property type="match status" value="1"/>
</dbReference>
<dbReference type="SMART" id="SM00387">
    <property type="entry name" value="HATPase_c"/>
    <property type="match status" value="1"/>
</dbReference>
<dbReference type="EC" id="2.7.13.3" evidence="3"/>
<evidence type="ECO:0000256" key="7">
    <source>
        <dbReference type="ARBA" id="ARBA00023012"/>
    </source>
</evidence>
<keyword evidence="5" id="KW-0808">Transferase</keyword>
<dbReference type="Gene3D" id="3.30.565.10">
    <property type="entry name" value="Histidine kinase-like ATPase, C-terminal domain"/>
    <property type="match status" value="1"/>
</dbReference>
<dbReference type="Pfam" id="PF13426">
    <property type="entry name" value="PAS_9"/>
    <property type="match status" value="1"/>
</dbReference>
<dbReference type="OrthoDB" id="9760752at2"/>
<dbReference type="PROSITE" id="PS50112">
    <property type="entry name" value="PAS"/>
    <property type="match status" value="1"/>
</dbReference>
<dbReference type="SUPFAM" id="SSF47384">
    <property type="entry name" value="Homodimeric domain of signal transducing histidine kinase"/>
    <property type="match status" value="1"/>
</dbReference>
<sequence>MTKKKKVDSLEMMLHRMIDRIRQSLELSVILSSTVAEVRAFLNTDRVKIYQFEADGSGEVVAESVDSQKLSSLLGQHFPAEDIPLEIRELYLRERQRTIVNIASRQIGMSSSVNGNSEAEIKFREVDPCHAEYLVAMGAQSSLVVPIVDRDRLWGLLVSHHSLPQIVTKNELEVVQLIADQTSIAIAQSNLLESTRAQAKQEASINRVGEFLHSMTEMQLQKALKQTVFAVQGSGGRVYITPQNTESEGQLFVSGEQPLLLAQEEENSQSFVPLEKHPSWQTWLKNTLQSRDLALPLAIADFDANPLPSDWKICFKPTRIKSIITIKLEYRQKILGYLSIFRQGIDIETIWAKRPDRDDPRNQFPRKSFEIWRELKQNKARPWTSSEIELAQTLGNHFAIAIYQYQLYQQVRALNASLELRVQERTAELQQANQKLVQEISDRLKTRASLERLSHQNELILNSAGEGIYGLNLEGITTFVNPAAAEILGYGVDELESQPIHEIVNHSTAEGIVYSWQETPIYQTLQTGEIHYITNEIFWRKDRTNFPVEYVSTPIREQEQIVGAVVIFKDITERLIIDRMKDEFVSVVSHELRTPLTSIRSAIGVLSSGRLEPKSSKSQRLLEIALNNSNHLVRLINDILDLERIKSGKVTMLKENHNAADLMTDAVEIVQSMADKAQITISVTPLSVQLWSDRDRLIQTLTNLLSNAIKFSPPHTTVHLDAQLQSDGTIRFEVKDRGRGIPPDSLETIFDRFQQVDASDSRDRGGTGLGLAICRSIVQQHGGQIWVESILGQGSTFCFTLPIGD</sequence>
<dbReference type="Pfam" id="PF00512">
    <property type="entry name" value="HisKA"/>
    <property type="match status" value="1"/>
</dbReference>
<dbReference type="PANTHER" id="PTHR43047:SF72">
    <property type="entry name" value="OSMOSENSING HISTIDINE PROTEIN KINASE SLN1"/>
    <property type="match status" value="1"/>
</dbReference>
<dbReference type="Pfam" id="PF02518">
    <property type="entry name" value="HATPase_c"/>
    <property type="match status" value="1"/>
</dbReference>
<dbReference type="NCBIfam" id="TIGR00229">
    <property type="entry name" value="sensory_box"/>
    <property type="match status" value="1"/>
</dbReference>
<evidence type="ECO:0000256" key="4">
    <source>
        <dbReference type="ARBA" id="ARBA00022553"/>
    </source>
</evidence>
<evidence type="ECO:0000256" key="1">
    <source>
        <dbReference type="ARBA" id="ARBA00000085"/>
    </source>
</evidence>
<organism evidence="12 13">
    <name type="scientific">Hyella patelloides LEGE 07179</name>
    <dbReference type="NCBI Taxonomy" id="945734"/>
    <lineage>
        <taxon>Bacteria</taxon>
        <taxon>Bacillati</taxon>
        <taxon>Cyanobacteriota</taxon>
        <taxon>Cyanophyceae</taxon>
        <taxon>Pleurocapsales</taxon>
        <taxon>Hyellaceae</taxon>
        <taxon>Hyella</taxon>
    </lineage>
</organism>
<keyword evidence="8" id="KW-0472">Membrane</keyword>
<dbReference type="SUPFAM" id="SSF55874">
    <property type="entry name" value="ATPase domain of HSP90 chaperone/DNA topoisomerase II/histidine kinase"/>
    <property type="match status" value="1"/>
</dbReference>
<dbReference type="InterPro" id="IPR005467">
    <property type="entry name" value="His_kinase_dom"/>
</dbReference>
<dbReference type="GO" id="GO:0009927">
    <property type="term" value="F:histidine phosphotransfer kinase activity"/>
    <property type="evidence" value="ECO:0007669"/>
    <property type="project" value="TreeGrafter"/>
</dbReference>
<keyword evidence="13" id="KW-1185">Reference proteome</keyword>
<keyword evidence="7" id="KW-0902">Two-component regulatory system</keyword>
<dbReference type="InterPro" id="IPR016132">
    <property type="entry name" value="Phyto_chromo_attachment"/>
</dbReference>
<dbReference type="GO" id="GO:0005886">
    <property type="term" value="C:plasma membrane"/>
    <property type="evidence" value="ECO:0007669"/>
    <property type="project" value="TreeGrafter"/>
</dbReference>
<evidence type="ECO:0000256" key="2">
    <source>
        <dbReference type="ARBA" id="ARBA00006402"/>
    </source>
</evidence>
<proteinExistence type="inferred from homology"/>
<accession>A0A563VMP8</accession>
<dbReference type="Proteomes" id="UP000320055">
    <property type="component" value="Unassembled WGS sequence"/>
</dbReference>
<dbReference type="SMART" id="SM00091">
    <property type="entry name" value="PAS"/>
    <property type="match status" value="1"/>
</dbReference>
<evidence type="ECO:0000256" key="5">
    <source>
        <dbReference type="ARBA" id="ARBA00022679"/>
    </source>
</evidence>
<dbReference type="GO" id="GO:0006355">
    <property type="term" value="P:regulation of DNA-templated transcription"/>
    <property type="evidence" value="ECO:0007669"/>
    <property type="project" value="InterPro"/>
</dbReference>
<dbReference type="EMBL" id="CAACVJ010000064">
    <property type="protein sequence ID" value="VEP12613.1"/>
    <property type="molecule type" value="Genomic_DNA"/>
</dbReference>
<dbReference type="Pfam" id="PF01590">
    <property type="entry name" value="GAF"/>
    <property type="match status" value="1"/>
</dbReference>
<feature type="domain" description="PAS" evidence="11">
    <location>
        <begin position="460"/>
        <end position="528"/>
    </location>
</feature>
<dbReference type="InterPro" id="IPR004358">
    <property type="entry name" value="Sig_transdc_His_kin-like_C"/>
</dbReference>
<keyword evidence="4" id="KW-0597">Phosphoprotein</keyword>
<dbReference type="PRINTS" id="PR00344">
    <property type="entry name" value="BCTRLSENSOR"/>
</dbReference>
<evidence type="ECO:0000259" key="10">
    <source>
        <dbReference type="PROSITE" id="PS50109"/>
    </source>
</evidence>
<dbReference type="Gene3D" id="3.30.450.40">
    <property type="match status" value="2"/>
</dbReference>
<gene>
    <name evidence="12" type="ORF">H1P_1560013</name>
</gene>
<dbReference type="RefSeq" id="WP_144870642.1">
    <property type="nucleotide sequence ID" value="NZ_LR213907.1"/>
</dbReference>
<dbReference type="Pfam" id="PF00360">
    <property type="entry name" value="PHY"/>
    <property type="match status" value="1"/>
</dbReference>
<keyword evidence="6 12" id="KW-0418">Kinase</keyword>
<dbReference type="InterPro" id="IPR035965">
    <property type="entry name" value="PAS-like_dom_sf"/>
</dbReference>
<dbReference type="InterPro" id="IPR003018">
    <property type="entry name" value="GAF"/>
</dbReference>
<dbReference type="InterPro" id="IPR013515">
    <property type="entry name" value="Phytochrome_cen-reg"/>
</dbReference>
<dbReference type="SUPFAM" id="SSF55785">
    <property type="entry name" value="PYP-like sensor domain (PAS domain)"/>
    <property type="match status" value="1"/>
</dbReference>
<evidence type="ECO:0000313" key="13">
    <source>
        <dbReference type="Proteomes" id="UP000320055"/>
    </source>
</evidence>
<evidence type="ECO:0000256" key="6">
    <source>
        <dbReference type="ARBA" id="ARBA00022777"/>
    </source>
</evidence>
<feature type="domain" description="Phytochrome chromophore attachment site" evidence="9">
    <location>
        <begin position="26"/>
        <end position="181"/>
    </location>
</feature>
<dbReference type="SMART" id="SM00388">
    <property type="entry name" value="HisKA"/>
    <property type="match status" value="1"/>
</dbReference>
<dbReference type="CDD" id="cd00082">
    <property type="entry name" value="HisKA"/>
    <property type="match status" value="1"/>
</dbReference>
<evidence type="ECO:0000259" key="9">
    <source>
        <dbReference type="PROSITE" id="PS50046"/>
    </source>
</evidence>
<dbReference type="GO" id="GO:0000155">
    <property type="term" value="F:phosphorelay sensor kinase activity"/>
    <property type="evidence" value="ECO:0007669"/>
    <property type="project" value="InterPro"/>
</dbReference>
<comment type="similarity">
    <text evidence="2">In the N-terminal section; belongs to the phytochrome family.</text>
</comment>
<dbReference type="InterPro" id="IPR003661">
    <property type="entry name" value="HisK_dim/P_dom"/>
</dbReference>
<dbReference type="InterPro" id="IPR036097">
    <property type="entry name" value="HisK_dim/P_sf"/>
</dbReference>
<evidence type="ECO:0000259" key="11">
    <source>
        <dbReference type="PROSITE" id="PS50112"/>
    </source>
</evidence>
<dbReference type="InterPro" id="IPR003594">
    <property type="entry name" value="HATPase_dom"/>
</dbReference>
<dbReference type="GO" id="GO:0009584">
    <property type="term" value="P:detection of visible light"/>
    <property type="evidence" value="ECO:0007669"/>
    <property type="project" value="InterPro"/>
</dbReference>
<evidence type="ECO:0000313" key="12">
    <source>
        <dbReference type="EMBL" id="VEP12613.1"/>
    </source>
</evidence>
<dbReference type="Gene3D" id="3.30.450.20">
    <property type="entry name" value="PAS domain"/>
    <property type="match status" value="1"/>
</dbReference>
<dbReference type="AlphaFoldDB" id="A0A563VMP8"/>
<reference evidence="12 13" key="1">
    <citation type="submission" date="2019-01" db="EMBL/GenBank/DDBJ databases">
        <authorList>
            <person name="Brito A."/>
        </authorList>
    </citation>
    <scope>NUCLEOTIDE SEQUENCE [LARGE SCALE GENOMIC DNA]</scope>
    <source>
        <strain evidence="12">1</strain>
    </source>
</reference>
<dbReference type="CDD" id="cd16922">
    <property type="entry name" value="HATPase_EvgS-ArcB-TorS-like"/>
    <property type="match status" value="1"/>
</dbReference>
<dbReference type="SUPFAM" id="SSF55781">
    <property type="entry name" value="GAF domain-like"/>
    <property type="match status" value="2"/>
</dbReference>
<evidence type="ECO:0000256" key="3">
    <source>
        <dbReference type="ARBA" id="ARBA00012438"/>
    </source>
</evidence>
<dbReference type="PROSITE" id="PS50109">
    <property type="entry name" value="HIS_KIN"/>
    <property type="match status" value="1"/>
</dbReference>
<dbReference type="PANTHER" id="PTHR43047">
    <property type="entry name" value="TWO-COMPONENT HISTIDINE PROTEIN KINASE"/>
    <property type="match status" value="1"/>
</dbReference>
<dbReference type="InterPro" id="IPR036890">
    <property type="entry name" value="HATPase_C_sf"/>
</dbReference>
<dbReference type="Gene3D" id="1.10.287.130">
    <property type="match status" value="1"/>
</dbReference>
<dbReference type="SMART" id="SM00065">
    <property type="entry name" value="GAF"/>
    <property type="match status" value="2"/>
</dbReference>
<dbReference type="FunFam" id="3.30.565.10:FF:000006">
    <property type="entry name" value="Sensor histidine kinase WalK"/>
    <property type="match status" value="1"/>
</dbReference>
<feature type="domain" description="Histidine kinase" evidence="10">
    <location>
        <begin position="587"/>
        <end position="805"/>
    </location>
</feature>
<comment type="catalytic activity">
    <reaction evidence="1">
        <text>ATP + protein L-histidine = ADP + protein N-phospho-L-histidine.</text>
        <dbReference type="EC" id="2.7.13.3"/>
    </reaction>
</comment>
<dbReference type="CDD" id="cd00130">
    <property type="entry name" value="PAS"/>
    <property type="match status" value="1"/>
</dbReference>
<protein>
    <recommendedName>
        <fullName evidence="3">histidine kinase</fullName>
        <ecNumber evidence="3">2.7.13.3</ecNumber>
    </recommendedName>
</protein>
<dbReference type="InterPro" id="IPR000014">
    <property type="entry name" value="PAS"/>
</dbReference>
<name>A0A563VMP8_9CYAN</name>